<evidence type="ECO:0000313" key="2">
    <source>
        <dbReference type="EMBL" id="TCL55352.1"/>
    </source>
</evidence>
<comment type="caution">
    <text evidence="2">The sequence shown here is derived from an EMBL/GenBank/DDBJ whole genome shotgun (WGS) entry which is preliminary data.</text>
</comment>
<sequence>MRKRFLGMIAIAVGISGLIAVTAIWLAVHPANNGRGDGLSRSVDTRRGRFDLEQVRKGRTLQLITKQSFENRAPFYLDKTGPSAGAGFTFMYYYSDRRSLFYRFNPKSNRPELCFDVKGNIDGGIITDQGHGVLYREMVVSNYLEGNLCHKKAGKPLKKILKRCNWYEVSPDRRKVIAGGIPFAEQGHPGRQVYLYDLERDILSVLPGAVCPDDWEDLLNFSYSWSGDSRYVRLEQKVFGSDSLRLLKNLQSPGANVSMFAWSPDGKELAFAVQTTDKAQYTISEEHRDLFLSNQLGIYNPSSQTVRYIRFSDVLITSIVWGRENGRIAATAVPLANAAAYVDGAGDPGRSDPLDLLLIDTAALKAEPLLTDIPVTEPAALAGDMLVYVKVKGGRATISAFQLSNRRSKDLLHEELFAAEVIEGRIYLAAASSVYRIEPGLRLTRLTAHSGEGELIIAPGWRKIVTGLADRIDVISF</sequence>
<protein>
    <recommendedName>
        <fullName evidence="4">WD40 repeat protein</fullName>
    </recommendedName>
</protein>
<proteinExistence type="predicted"/>
<keyword evidence="1" id="KW-0472">Membrane</keyword>
<dbReference type="Gene3D" id="2.120.10.30">
    <property type="entry name" value="TolB, C-terminal domain"/>
    <property type="match status" value="1"/>
</dbReference>
<keyword evidence="3" id="KW-1185">Reference proteome</keyword>
<name>A0A4V6NGK7_HYDET</name>
<dbReference type="SUPFAM" id="SSF82171">
    <property type="entry name" value="DPP6 N-terminal domain-like"/>
    <property type="match status" value="1"/>
</dbReference>
<feature type="transmembrane region" description="Helical" evidence="1">
    <location>
        <begin position="5"/>
        <end position="28"/>
    </location>
</feature>
<reference evidence="2 3" key="1">
    <citation type="submission" date="2019-03" db="EMBL/GenBank/DDBJ databases">
        <title>Genomic Encyclopedia of Type Strains, Phase IV (KMG-IV): sequencing the most valuable type-strain genomes for metagenomic binning, comparative biology and taxonomic classification.</title>
        <authorList>
            <person name="Goeker M."/>
        </authorList>
    </citation>
    <scope>NUCLEOTIDE SEQUENCE [LARGE SCALE GENOMIC DNA]</scope>
    <source>
        <strain evidence="2 3">LX-B</strain>
    </source>
</reference>
<dbReference type="EMBL" id="SLUN01000056">
    <property type="protein sequence ID" value="TCL55352.1"/>
    <property type="molecule type" value="Genomic_DNA"/>
</dbReference>
<organism evidence="2 3">
    <name type="scientific">Hydrogenispora ethanolica</name>
    <dbReference type="NCBI Taxonomy" id="1082276"/>
    <lineage>
        <taxon>Bacteria</taxon>
        <taxon>Bacillati</taxon>
        <taxon>Bacillota</taxon>
        <taxon>Hydrogenispora</taxon>
    </lineage>
</organism>
<accession>A0A4V6NGK7</accession>
<evidence type="ECO:0008006" key="4">
    <source>
        <dbReference type="Google" id="ProtNLM"/>
    </source>
</evidence>
<dbReference type="InterPro" id="IPR011042">
    <property type="entry name" value="6-blade_b-propeller_TolB-like"/>
</dbReference>
<keyword evidence="1" id="KW-1133">Transmembrane helix</keyword>
<gene>
    <name evidence="2" type="ORF">EDC14_10564</name>
</gene>
<evidence type="ECO:0000313" key="3">
    <source>
        <dbReference type="Proteomes" id="UP000295008"/>
    </source>
</evidence>
<dbReference type="OrthoDB" id="2628551at2"/>
<dbReference type="AlphaFoldDB" id="A0A4V6NGK7"/>
<keyword evidence="1" id="KW-0812">Transmembrane</keyword>
<dbReference type="Proteomes" id="UP000295008">
    <property type="component" value="Unassembled WGS sequence"/>
</dbReference>
<evidence type="ECO:0000256" key="1">
    <source>
        <dbReference type="SAM" id="Phobius"/>
    </source>
</evidence>
<dbReference type="RefSeq" id="WP_132017679.1">
    <property type="nucleotide sequence ID" value="NZ_SLUN01000056.1"/>
</dbReference>